<dbReference type="AlphaFoldDB" id="A0A5S3WG40"/>
<dbReference type="OrthoDB" id="6306951at2"/>
<accession>A0A5S3WG40</accession>
<organism evidence="2 3">
    <name type="scientific">Pseudoalteromonas rubra</name>
    <dbReference type="NCBI Taxonomy" id="43658"/>
    <lineage>
        <taxon>Bacteria</taxon>
        <taxon>Pseudomonadati</taxon>
        <taxon>Pseudomonadota</taxon>
        <taxon>Gammaproteobacteria</taxon>
        <taxon>Alteromonadales</taxon>
        <taxon>Pseudoalteromonadaceae</taxon>
        <taxon>Pseudoalteromonas</taxon>
    </lineage>
</organism>
<keyword evidence="1" id="KW-0732">Signal</keyword>
<proteinExistence type="predicted"/>
<protein>
    <submittedName>
        <fullName evidence="2">Uncharacterized protein</fullName>
    </submittedName>
</protein>
<dbReference type="EMBL" id="PNCI01000105">
    <property type="protein sequence ID" value="TMP23094.1"/>
    <property type="molecule type" value="Genomic_DNA"/>
</dbReference>
<reference evidence="2 3" key="1">
    <citation type="submission" date="2018-01" db="EMBL/GenBank/DDBJ databases">
        <authorList>
            <person name="Paulsen S."/>
            <person name="Gram L.K."/>
        </authorList>
    </citation>
    <scope>NUCLEOTIDE SEQUENCE [LARGE SCALE GENOMIC DNA]</scope>
    <source>
        <strain evidence="2 3">S2676</strain>
    </source>
</reference>
<evidence type="ECO:0000256" key="1">
    <source>
        <dbReference type="SAM" id="SignalP"/>
    </source>
</evidence>
<feature type="chain" id="PRO_5024411594" evidence="1">
    <location>
        <begin position="19"/>
        <end position="163"/>
    </location>
</feature>
<feature type="signal peptide" evidence="1">
    <location>
        <begin position="1"/>
        <end position="18"/>
    </location>
</feature>
<gene>
    <name evidence="2" type="ORF">CWB99_23565</name>
</gene>
<comment type="caution">
    <text evidence="2">The sequence shown here is derived from an EMBL/GenBank/DDBJ whole genome shotgun (WGS) entry which is preliminary data.</text>
</comment>
<evidence type="ECO:0000313" key="3">
    <source>
        <dbReference type="Proteomes" id="UP000310249"/>
    </source>
</evidence>
<sequence length="163" mass="18001">MRKLIVLIILLFPFCSLAQNTSTHTHTPKGGVLPQTGPVIVKSIELLTHESVIGKNLTIKALSGFIKELEAAVKNSYKSPAQGELLLQIEIKSSERFATTLKYQGNLPSEFLQKIYDNVAQISSINTKKESIKFQIHYVIGVYQAIKVMGLLTACSVSLPLQF</sequence>
<dbReference type="Proteomes" id="UP000310249">
    <property type="component" value="Unassembled WGS sequence"/>
</dbReference>
<reference evidence="3" key="2">
    <citation type="submission" date="2019-06" db="EMBL/GenBank/DDBJ databases">
        <title>Co-occurence of chitin degradation, pigmentation and bioactivity in marine Pseudoalteromonas.</title>
        <authorList>
            <person name="Sonnenschein E.C."/>
            <person name="Bech P.K."/>
        </authorList>
    </citation>
    <scope>NUCLEOTIDE SEQUENCE [LARGE SCALE GENOMIC DNA]</scope>
    <source>
        <strain evidence="3">S2676</strain>
    </source>
</reference>
<name>A0A5S3WG40_9GAMM</name>
<evidence type="ECO:0000313" key="2">
    <source>
        <dbReference type="EMBL" id="TMP23094.1"/>
    </source>
</evidence>
<dbReference type="RefSeq" id="WP_138553672.1">
    <property type="nucleotide sequence ID" value="NZ_PNCH01000112.1"/>
</dbReference>